<proteinExistence type="predicted"/>
<reference evidence="2" key="2">
    <citation type="submission" date="2013-12" db="EMBL/GenBank/DDBJ databases">
        <authorList>
            <person name="Yu Y."/>
            <person name="Lee S."/>
            <person name="de Baynast K."/>
            <person name="Wissotski M."/>
            <person name="Liu L."/>
            <person name="Talag J."/>
            <person name="Goicoechea J."/>
            <person name="Angelova A."/>
            <person name="Jetty R."/>
            <person name="Kudrna D."/>
            <person name="Golser W."/>
            <person name="Rivera L."/>
            <person name="Zhang J."/>
            <person name="Wing R."/>
        </authorList>
    </citation>
    <scope>NUCLEOTIDE SEQUENCE</scope>
</reference>
<sequence>MVNVRVGSRRLVKASDESIQPHVLPVSILDLLPQTIQVSIFSIFPNPNPPAAGSFHDVVVAGCMARHWLGSSGGWVQAEGTRGAVPTEGPRGRTVRSGRWWRRIAAAREEDGADRGGCSLAGRWR</sequence>
<dbReference type="AlphaFoldDB" id="A0A0D9UZB2"/>
<protein>
    <submittedName>
        <fullName evidence="1">Uncharacterized protein</fullName>
    </submittedName>
</protein>
<dbReference type="EnsemblPlants" id="LPERR01G09630.1">
    <property type="protein sequence ID" value="LPERR01G09630.1"/>
    <property type="gene ID" value="LPERR01G09630"/>
</dbReference>
<reference evidence="1 2" key="1">
    <citation type="submission" date="2012-08" db="EMBL/GenBank/DDBJ databases">
        <title>Oryza genome evolution.</title>
        <authorList>
            <person name="Wing R.A."/>
        </authorList>
    </citation>
    <scope>NUCLEOTIDE SEQUENCE</scope>
</reference>
<dbReference type="HOGENOM" id="CLU_1995894_0_0_1"/>
<organism evidence="1 2">
    <name type="scientific">Leersia perrieri</name>
    <dbReference type="NCBI Taxonomy" id="77586"/>
    <lineage>
        <taxon>Eukaryota</taxon>
        <taxon>Viridiplantae</taxon>
        <taxon>Streptophyta</taxon>
        <taxon>Embryophyta</taxon>
        <taxon>Tracheophyta</taxon>
        <taxon>Spermatophyta</taxon>
        <taxon>Magnoliopsida</taxon>
        <taxon>Liliopsida</taxon>
        <taxon>Poales</taxon>
        <taxon>Poaceae</taxon>
        <taxon>BOP clade</taxon>
        <taxon>Oryzoideae</taxon>
        <taxon>Oryzeae</taxon>
        <taxon>Oryzinae</taxon>
        <taxon>Leersia</taxon>
    </lineage>
</organism>
<dbReference type="Proteomes" id="UP000032180">
    <property type="component" value="Chromosome 1"/>
</dbReference>
<evidence type="ECO:0000313" key="2">
    <source>
        <dbReference type="Proteomes" id="UP000032180"/>
    </source>
</evidence>
<evidence type="ECO:0000313" key="1">
    <source>
        <dbReference type="EnsemblPlants" id="LPERR01G09630.1"/>
    </source>
</evidence>
<accession>A0A0D9UZB2</accession>
<name>A0A0D9UZB2_9ORYZ</name>
<reference evidence="1" key="3">
    <citation type="submission" date="2015-04" db="UniProtKB">
        <authorList>
            <consortium name="EnsemblPlants"/>
        </authorList>
    </citation>
    <scope>IDENTIFICATION</scope>
</reference>
<dbReference type="STRING" id="77586.A0A0D9UZB2"/>
<keyword evidence="2" id="KW-1185">Reference proteome</keyword>
<dbReference type="Gramene" id="LPERR01G09630.1">
    <property type="protein sequence ID" value="LPERR01G09630.1"/>
    <property type="gene ID" value="LPERR01G09630"/>
</dbReference>